<accession>B1WTW3</accession>
<reference evidence="1 2" key="1">
    <citation type="journal article" date="2008" name="Proc. Natl. Acad. Sci. U.S.A.">
        <title>The genome of Cyanothece 51142, a unicellular diazotrophic cyanobacterium important in the marine nitrogen cycle.</title>
        <authorList>
            <person name="Welsh E.A."/>
            <person name="Liberton M."/>
            <person name="Stoeckel J."/>
            <person name="Loh T."/>
            <person name="Elvitigala T."/>
            <person name="Wang C."/>
            <person name="Wollam A."/>
            <person name="Fulton R.S."/>
            <person name="Clifton S.W."/>
            <person name="Jacobs J.M."/>
            <person name="Aurora R."/>
            <person name="Ghosh B.K."/>
            <person name="Sherman L.A."/>
            <person name="Smith R.D."/>
            <person name="Wilson R.K."/>
            <person name="Pakrasi H.B."/>
        </authorList>
    </citation>
    <scope>NUCLEOTIDE SEQUENCE [LARGE SCALE GENOMIC DNA]</scope>
    <source>
        <strain evidence="2">ATCC 51142 / BH68</strain>
    </source>
</reference>
<dbReference type="Gene3D" id="3.30.160.250">
    <property type="match status" value="1"/>
</dbReference>
<organism evidence="1 2">
    <name type="scientific">Crocosphaera subtropica (strain ATCC 51142 / BH68)</name>
    <name type="common">Cyanothece sp. (strain ATCC 51142)</name>
    <dbReference type="NCBI Taxonomy" id="43989"/>
    <lineage>
        <taxon>Bacteria</taxon>
        <taxon>Bacillati</taxon>
        <taxon>Cyanobacteriota</taxon>
        <taxon>Cyanophyceae</taxon>
        <taxon>Oscillatoriophycideae</taxon>
        <taxon>Chroococcales</taxon>
        <taxon>Aphanothecaceae</taxon>
        <taxon>Crocosphaera</taxon>
        <taxon>Crocosphaera subtropica</taxon>
    </lineage>
</organism>
<dbReference type="PANTHER" id="PTHR34504:SF2">
    <property type="entry name" value="UPF0150 PROTEIN SSL0259"/>
    <property type="match status" value="1"/>
</dbReference>
<evidence type="ECO:0000313" key="2">
    <source>
        <dbReference type="Proteomes" id="UP000001203"/>
    </source>
</evidence>
<keyword evidence="2" id="KW-1185">Reference proteome</keyword>
<dbReference type="OrthoDB" id="3436513at2"/>
<sequence length="72" mass="8346">MDKIKYRMVIQWSEEDNSFLVALPDFLGQYWRTHGETYEEAVINGKEAIESLIMAYQADDEPLPEPLLANLV</sequence>
<protein>
    <submittedName>
        <fullName evidence="1">Uncharacterized protein</fullName>
    </submittedName>
</protein>
<dbReference type="eggNOG" id="COG1598">
    <property type="taxonomic scope" value="Bacteria"/>
</dbReference>
<dbReference type="HOGENOM" id="CLU_114047_5_0_3"/>
<name>B1WTW3_CROS5</name>
<dbReference type="KEGG" id="cyt:cce_1079"/>
<dbReference type="STRING" id="43989.cce_1079"/>
<dbReference type="PANTHER" id="PTHR34504">
    <property type="entry name" value="ANTITOXIN HICB"/>
    <property type="match status" value="1"/>
</dbReference>
<dbReference type="RefSeq" id="WP_009547025.1">
    <property type="nucleotide sequence ID" value="NC_010546.1"/>
</dbReference>
<dbReference type="InterPro" id="IPR035069">
    <property type="entry name" value="TTHA1013/TTHA0281-like"/>
</dbReference>
<dbReference type="Proteomes" id="UP000001203">
    <property type="component" value="Chromosome circular"/>
</dbReference>
<dbReference type="InterPro" id="IPR051404">
    <property type="entry name" value="TA_system_antitoxin"/>
</dbReference>
<gene>
    <name evidence="1" type="ordered locus">cce_1079</name>
</gene>
<dbReference type="SUPFAM" id="SSF143100">
    <property type="entry name" value="TTHA1013/TTHA0281-like"/>
    <property type="match status" value="1"/>
</dbReference>
<evidence type="ECO:0000313" key="1">
    <source>
        <dbReference type="EMBL" id="ACB50429.1"/>
    </source>
</evidence>
<proteinExistence type="predicted"/>
<dbReference type="EMBL" id="CP000806">
    <property type="protein sequence ID" value="ACB50429.1"/>
    <property type="molecule type" value="Genomic_DNA"/>
</dbReference>
<dbReference type="AlphaFoldDB" id="B1WTW3"/>